<dbReference type="eggNOG" id="ENOG502SDD0">
    <property type="taxonomic scope" value="Eukaryota"/>
</dbReference>
<feature type="compositionally biased region" description="Polar residues" evidence="7">
    <location>
        <begin position="130"/>
        <end position="147"/>
    </location>
</feature>
<dbReference type="GO" id="GO:0007218">
    <property type="term" value="P:neuropeptide signaling pathway"/>
    <property type="evidence" value="ECO:0007669"/>
    <property type="project" value="UniProtKB-KW"/>
</dbReference>
<evidence type="ECO:0000256" key="7">
    <source>
        <dbReference type="SAM" id="MobiDB-lite"/>
    </source>
</evidence>
<feature type="region of interest" description="Disordered" evidence="7">
    <location>
        <begin position="243"/>
        <end position="279"/>
    </location>
</feature>
<dbReference type="STRING" id="43151.W5JTL7"/>
<organism evidence="9">
    <name type="scientific">Anopheles darlingi</name>
    <name type="common">Mosquito</name>
    <dbReference type="NCBI Taxonomy" id="43151"/>
    <lineage>
        <taxon>Eukaryota</taxon>
        <taxon>Metazoa</taxon>
        <taxon>Ecdysozoa</taxon>
        <taxon>Arthropoda</taxon>
        <taxon>Hexapoda</taxon>
        <taxon>Insecta</taxon>
        <taxon>Pterygota</taxon>
        <taxon>Neoptera</taxon>
        <taxon>Endopterygota</taxon>
        <taxon>Diptera</taxon>
        <taxon>Nematocera</taxon>
        <taxon>Culicoidea</taxon>
        <taxon>Culicidae</taxon>
        <taxon>Anophelinae</taxon>
        <taxon>Anopheles</taxon>
    </lineage>
</organism>
<dbReference type="InterPro" id="IPR051041">
    <property type="entry name" value="FMRFamide-related_np"/>
</dbReference>
<comment type="similarity">
    <text evidence="2">Belongs to the FARP (FMRFamide related peptide) family.</text>
</comment>
<keyword evidence="11" id="KW-1185">Reference proteome</keyword>
<evidence type="ECO:0000256" key="8">
    <source>
        <dbReference type="SAM" id="SignalP"/>
    </source>
</evidence>
<proteinExistence type="inferred from homology"/>
<evidence type="ECO:0000256" key="3">
    <source>
        <dbReference type="ARBA" id="ARBA00022525"/>
    </source>
</evidence>
<dbReference type="GO" id="GO:0005576">
    <property type="term" value="C:extracellular region"/>
    <property type="evidence" value="ECO:0007669"/>
    <property type="project" value="UniProtKB-SubCell"/>
</dbReference>
<accession>W5JTL7</accession>
<dbReference type="OMA" id="ERAPLMF"/>
<dbReference type="PANTHER" id="PTHR20986:SF22">
    <property type="entry name" value="FMRFAMIDE-RELATED PEPTIDES"/>
    <property type="match status" value="1"/>
</dbReference>
<dbReference type="InterPro" id="IPR002544">
    <property type="entry name" value="FMRFamid-related_peptide-like"/>
</dbReference>
<name>W5JTL7_ANODA</name>
<evidence type="ECO:0000313" key="11">
    <source>
        <dbReference type="Proteomes" id="UP000000673"/>
    </source>
</evidence>
<keyword evidence="8" id="KW-0732">Signal</keyword>
<reference evidence="9" key="3">
    <citation type="journal article" date="2013" name="Nucleic Acids Res.">
        <title>The genome of Anopheles darlingi, the main neotropical malaria vector.</title>
        <authorList>
            <person name="Marinotti O."/>
            <person name="Cerqueira G.C."/>
            <person name="de Almeida L.G."/>
            <person name="Ferro M.I."/>
            <person name="Loreto E.L."/>
            <person name="Zaha A."/>
            <person name="Teixeira S.M."/>
            <person name="Wespiser A.R."/>
            <person name="Almeida E Silva A."/>
            <person name="Schlindwein A.D."/>
            <person name="Pacheco A.C."/>
            <person name="Silva A.L."/>
            <person name="Graveley B.R."/>
            <person name="Walenz B.P."/>
            <person name="Lima Bde A."/>
            <person name="Ribeiro C.A."/>
            <person name="Nunes-Silva C.G."/>
            <person name="de Carvalho C.R."/>
            <person name="Soares C.M."/>
            <person name="de Menezes C.B."/>
            <person name="Matiolli C."/>
            <person name="Caffrey D."/>
            <person name="Araujo D.A."/>
            <person name="de Oliveira D.M."/>
            <person name="Golenbock D."/>
            <person name="Grisard E.C."/>
            <person name="Fantinatti-Garboggini F."/>
            <person name="de Carvalho F.M."/>
            <person name="Barcellos F.G."/>
            <person name="Prosdocimi F."/>
            <person name="May G."/>
            <person name="Azevedo Junior G.M."/>
            <person name="Guimaraes G.M."/>
            <person name="Goldman G.H."/>
            <person name="Padilha I.Q."/>
            <person name="Batista Jda S."/>
            <person name="Ferro J.A."/>
            <person name="Ribeiro J.M."/>
            <person name="Fietto J.L."/>
            <person name="Dabbas K.M."/>
            <person name="Cerdeira L."/>
            <person name="Agnez-Lima L.F."/>
            <person name="Brocchi M."/>
            <person name="de Carvalho M.O."/>
            <person name="Teixeira Mde M."/>
            <person name="Diniz Maia Mde M."/>
            <person name="Goldman M.H."/>
            <person name="Cruz Schneider M.P."/>
            <person name="Felipe M.S."/>
            <person name="Hungria M."/>
            <person name="Nicolas M.F."/>
            <person name="Pereira M."/>
            <person name="Montes M.A."/>
            <person name="Cantao M.E."/>
            <person name="Vincentz M."/>
            <person name="Rafael M.S."/>
            <person name="Silverman N."/>
            <person name="Stoco P.H."/>
            <person name="Souza R.C."/>
            <person name="Vicentini R."/>
            <person name="Gazzinelli R.T."/>
            <person name="Neves Rde O."/>
            <person name="Silva R."/>
            <person name="Astolfi-Filho S."/>
            <person name="Maciel T.E."/>
            <person name="Urmenyi T.P."/>
            <person name="Tadei W.P."/>
            <person name="Camargo E.P."/>
            <person name="de Vasconcelos A.T."/>
        </authorList>
    </citation>
    <scope>NUCLEOTIDE SEQUENCE</scope>
</reference>
<dbReference type="VEuPathDB" id="VectorBase:ADAR2_010023"/>
<evidence type="ECO:0000256" key="1">
    <source>
        <dbReference type="ARBA" id="ARBA00004613"/>
    </source>
</evidence>
<evidence type="ECO:0000313" key="10">
    <source>
        <dbReference type="EnsemblMetazoa" id="ADAC001944-PA"/>
    </source>
</evidence>
<reference evidence="9" key="2">
    <citation type="submission" date="2010-05" db="EMBL/GenBank/DDBJ databases">
        <authorList>
            <person name="Almeida L.G."/>
            <person name="Nicolas M.F."/>
            <person name="Souza R.C."/>
            <person name="Vasconcelos A.T.R."/>
        </authorList>
    </citation>
    <scope>NUCLEOTIDE SEQUENCE</scope>
</reference>
<gene>
    <name evidence="9" type="ORF">AND_001944</name>
</gene>
<evidence type="ECO:0000313" key="9">
    <source>
        <dbReference type="EMBL" id="ETN66300.1"/>
    </source>
</evidence>
<dbReference type="VEuPathDB" id="VectorBase:ADAC001944"/>
<keyword evidence="3" id="KW-0964">Secreted</keyword>
<comment type="subcellular location">
    <subcellularLocation>
        <location evidence="1">Secreted</location>
    </subcellularLocation>
</comment>
<keyword evidence="6" id="KW-0527">Neuropeptide</keyword>
<feature type="signal peptide" evidence="8">
    <location>
        <begin position="1"/>
        <end position="17"/>
    </location>
</feature>
<dbReference type="HOGENOM" id="CLU_889103_0_0_1"/>
<sequence>MKLYLFLAIVVCKSCRADYDSSLLESTDPRSELLRYAPFMAGELAMWPSLTAGDVPGDGAGSSSAEVMSEFEWSPYQPRAPWSMMVKRSGAKADIQTRRRSALDKNFMRFGRAGGGGGGVTDLSKEYATSTEQLDGSDAEQQQQPTVKRNAAGNTEEVLGGGGVMMSDSGEQLKPKQVVYYRRDSPKNLMRFGKRRSTGSGYLRFGRAGNLMRFGRSDEPAGTYGRTARANLMRFGRAGNLMRFGRSERPQSSSNTTGMPPADSQPDARPKPSIRQSAATIPTNLIELFDALPSNTVAAGDEDDRLAMYVVEK</sequence>
<keyword evidence="5" id="KW-0027">Amidation</keyword>
<dbReference type="Pfam" id="PF01581">
    <property type="entry name" value="FARP"/>
    <property type="match status" value="4"/>
</dbReference>
<keyword evidence="4" id="KW-0677">Repeat</keyword>
<evidence type="ECO:0000256" key="5">
    <source>
        <dbReference type="ARBA" id="ARBA00022815"/>
    </source>
</evidence>
<evidence type="ECO:0000256" key="6">
    <source>
        <dbReference type="ARBA" id="ARBA00023320"/>
    </source>
</evidence>
<dbReference type="Proteomes" id="UP000000673">
    <property type="component" value="Unassembled WGS sequence"/>
</dbReference>
<feature type="region of interest" description="Disordered" evidence="7">
    <location>
        <begin position="130"/>
        <end position="171"/>
    </location>
</feature>
<protein>
    <submittedName>
        <fullName evidence="9 10">Uncharacterized protein</fullName>
    </submittedName>
</protein>
<dbReference type="AlphaFoldDB" id="W5JTL7"/>
<evidence type="ECO:0000256" key="2">
    <source>
        <dbReference type="ARBA" id="ARBA00006356"/>
    </source>
</evidence>
<evidence type="ECO:0000256" key="4">
    <source>
        <dbReference type="ARBA" id="ARBA00022737"/>
    </source>
</evidence>
<dbReference type="EMBL" id="ADMH02000483">
    <property type="protein sequence ID" value="ETN66300.1"/>
    <property type="molecule type" value="Genomic_DNA"/>
</dbReference>
<reference evidence="9 11" key="1">
    <citation type="journal article" date="2010" name="BMC Genomics">
        <title>Combination of measures distinguishes pre-miRNAs from other stem-loops in the genome of the newly sequenced Anopheles darlingi.</title>
        <authorList>
            <person name="Mendes N.D."/>
            <person name="Freitas A.T."/>
            <person name="Vasconcelos A.T."/>
            <person name="Sagot M.F."/>
        </authorList>
    </citation>
    <scope>NUCLEOTIDE SEQUENCE</scope>
</reference>
<reference evidence="10" key="4">
    <citation type="submission" date="2015-06" db="UniProtKB">
        <authorList>
            <consortium name="EnsemblMetazoa"/>
        </authorList>
    </citation>
    <scope>IDENTIFICATION</scope>
</reference>
<dbReference type="EnsemblMetazoa" id="ADAC001944-RA">
    <property type="protein sequence ID" value="ADAC001944-PA"/>
    <property type="gene ID" value="ADAC001944"/>
</dbReference>
<feature type="chain" id="PRO_5010155907" evidence="8">
    <location>
        <begin position="18"/>
        <end position="313"/>
    </location>
</feature>
<dbReference type="PANTHER" id="PTHR20986">
    <property type="entry name" value="FMRFAMIDE-RELATED PEPTIDES"/>
    <property type="match status" value="1"/>
</dbReference>